<dbReference type="CDD" id="cd04301">
    <property type="entry name" value="NAT_SF"/>
    <property type="match status" value="1"/>
</dbReference>
<gene>
    <name evidence="2" type="ORF">FNH13_03815</name>
</gene>
<keyword evidence="3" id="KW-1185">Reference proteome</keyword>
<dbReference type="OrthoDB" id="9796171at2"/>
<reference evidence="2 3" key="1">
    <citation type="submission" date="2019-07" db="EMBL/GenBank/DDBJ databases">
        <title>complete genome sequencing of Ornithinimicrobium sp. H23M54.</title>
        <authorList>
            <person name="Bae J.-W."/>
            <person name="Lee S.-Y."/>
        </authorList>
    </citation>
    <scope>NUCLEOTIDE SEQUENCE [LARGE SCALE GENOMIC DNA]</scope>
    <source>
        <strain evidence="2 3">H23M54</strain>
    </source>
</reference>
<dbReference type="KEGG" id="orz:FNH13_03815"/>
<dbReference type="PROSITE" id="PS51186">
    <property type="entry name" value="GNAT"/>
    <property type="match status" value="1"/>
</dbReference>
<organism evidence="2 3">
    <name type="scientific">Ornithinimicrobium ciconiae</name>
    <dbReference type="NCBI Taxonomy" id="2594265"/>
    <lineage>
        <taxon>Bacteria</taxon>
        <taxon>Bacillati</taxon>
        <taxon>Actinomycetota</taxon>
        <taxon>Actinomycetes</taxon>
        <taxon>Micrococcales</taxon>
        <taxon>Ornithinimicrobiaceae</taxon>
        <taxon>Ornithinimicrobium</taxon>
    </lineage>
</organism>
<dbReference type="EMBL" id="CP041616">
    <property type="protein sequence ID" value="QDO87571.1"/>
    <property type="molecule type" value="Genomic_DNA"/>
</dbReference>
<dbReference type="AlphaFoldDB" id="A0A516G7R9"/>
<name>A0A516G7R9_9MICO</name>
<dbReference type="RefSeq" id="WP_143782248.1">
    <property type="nucleotide sequence ID" value="NZ_CP041616.1"/>
</dbReference>
<dbReference type="InterPro" id="IPR016181">
    <property type="entry name" value="Acyl_CoA_acyltransferase"/>
</dbReference>
<feature type="domain" description="N-acetyltransferase" evidence="1">
    <location>
        <begin position="9"/>
        <end position="143"/>
    </location>
</feature>
<keyword evidence="2" id="KW-0808">Transferase</keyword>
<dbReference type="Gene3D" id="3.40.630.30">
    <property type="match status" value="1"/>
</dbReference>
<accession>A0A516G7R9</accession>
<dbReference type="InterPro" id="IPR000182">
    <property type="entry name" value="GNAT_dom"/>
</dbReference>
<dbReference type="Proteomes" id="UP000315395">
    <property type="component" value="Chromosome"/>
</dbReference>
<evidence type="ECO:0000259" key="1">
    <source>
        <dbReference type="PROSITE" id="PS51186"/>
    </source>
</evidence>
<evidence type="ECO:0000313" key="3">
    <source>
        <dbReference type="Proteomes" id="UP000315395"/>
    </source>
</evidence>
<protein>
    <submittedName>
        <fullName evidence="2">GNAT family N-acetyltransferase</fullName>
    </submittedName>
</protein>
<proteinExistence type="predicted"/>
<evidence type="ECO:0000313" key="2">
    <source>
        <dbReference type="EMBL" id="QDO87571.1"/>
    </source>
</evidence>
<sequence length="143" mass="16097">MTEVQVRVASFADLTTDQLYAVLRLRVDVFVVEQACAYPELDGRDTEPGTEHLWVDVDGEVAAYVRVLEEDSHAIIGRVVTVDGHRGRGYAAQLIRVALERIGNRPTRIGAQTHLEQWYAQFGFVRSGPDYDDDGIMHLPMVR</sequence>
<dbReference type="Pfam" id="PF13673">
    <property type="entry name" value="Acetyltransf_10"/>
    <property type="match status" value="1"/>
</dbReference>
<dbReference type="SUPFAM" id="SSF55729">
    <property type="entry name" value="Acyl-CoA N-acyltransferases (Nat)"/>
    <property type="match status" value="1"/>
</dbReference>
<dbReference type="GO" id="GO:0016747">
    <property type="term" value="F:acyltransferase activity, transferring groups other than amino-acyl groups"/>
    <property type="evidence" value="ECO:0007669"/>
    <property type="project" value="InterPro"/>
</dbReference>